<feature type="chain" id="PRO_5035202806" evidence="1">
    <location>
        <begin position="17"/>
        <end position="114"/>
    </location>
</feature>
<gene>
    <name evidence="2" type="ORF">AFUS01_LOCUS32282</name>
</gene>
<feature type="signal peptide" evidence="1">
    <location>
        <begin position="1"/>
        <end position="16"/>
    </location>
</feature>
<evidence type="ECO:0000313" key="3">
    <source>
        <dbReference type="Proteomes" id="UP000708208"/>
    </source>
</evidence>
<dbReference type="EMBL" id="CAJVCH010525034">
    <property type="protein sequence ID" value="CAG7821983.1"/>
    <property type="molecule type" value="Genomic_DNA"/>
</dbReference>
<evidence type="ECO:0000256" key="1">
    <source>
        <dbReference type="SAM" id="SignalP"/>
    </source>
</evidence>
<protein>
    <submittedName>
        <fullName evidence="2">Uncharacterized protein</fullName>
    </submittedName>
</protein>
<keyword evidence="3" id="KW-1185">Reference proteome</keyword>
<comment type="caution">
    <text evidence="2">The sequence shown here is derived from an EMBL/GenBank/DDBJ whole genome shotgun (WGS) entry which is preliminary data.</text>
</comment>
<evidence type="ECO:0000313" key="2">
    <source>
        <dbReference type="EMBL" id="CAG7821983.1"/>
    </source>
</evidence>
<reference evidence="2" key="1">
    <citation type="submission" date="2021-06" db="EMBL/GenBank/DDBJ databases">
        <authorList>
            <person name="Hodson N. C."/>
            <person name="Mongue J. A."/>
            <person name="Jaron S. K."/>
        </authorList>
    </citation>
    <scope>NUCLEOTIDE SEQUENCE</scope>
</reference>
<accession>A0A8J2PG93</accession>
<sequence length="114" mass="12701">MKYAVIFPGLLVVVWANLAKSHLTGVPEDETGARKESSEHPWDFVMPRPFYLTSPPNQEERPAVVKVPVDANVYYSAGIYNVHEISQSNLVAHPNSETPTFIPYIGARKPSSYS</sequence>
<dbReference type="Proteomes" id="UP000708208">
    <property type="component" value="Unassembled WGS sequence"/>
</dbReference>
<organism evidence="2 3">
    <name type="scientific">Allacma fusca</name>
    <dbReference type="NCBI Taxonomy" id="39272"/>
    <lineage>
        <taxon>Eukaryota</taxon>
        <taxon>Metazoa</taxon>
        <taxon>Ecdysozoa</taxon>
        <taxon>Arthropoda</taxon>
        <taxon>Hexapoda</taxon>
        <taxon>Collembola</taxon>
        <taxon>Symphypleona</taxon>
        <taxon>Sminthuridae</taxon>
        <taxon>Allacma</taxon>
    </lineage>
</organism>
<dbReference type="AlphaFoldDB" id="A0A8J2PG93"/>
<proteinExistence type="predicted"/>
<name>A0A8J2PG93_9HEXA</name>
<keyword evidence="1" id="KW-0732">Signal</keyword>